<reference evidence="3 4" key="1">
    <citation type="journal article" date="2018" name="Sci. Rep.">
        <title>Genomic signatures of local adaptation to the degree of environmental predictability in rotifers.</title>
        <authorList>
            <person name="Franch-Gras L."/>
            <person name="Hahn C."/>
            <person name="Garcia-Roger E.M."/>
            <person name="Carmona M.J."/>
            <person name="Serra M."/>
            <person name="Gomez A."/>
        </authorList>
    </citation>
    <scope>NUCLEOTIDE SEQUENCE [LARGE SCALE GENOMIC DNA]</scope>
    <source>
        <strain evidence="3">HYR1</strain>
    </source>
</reference>
<organism evidence="3 4">
    <name type="scientific">Brachionus plicatilis</name>
    <name type="common">Marine rotifer</name>
    <name type="synonym">Brachionus muelleri</name>
    <dbReference type="NCBI Taxonomy" id="10195"/>
    <lineage>
        <taxon>Eukaryota</taxon>
        <taxon>Metazoa</taxon>
        <taxon>Spiralia</taxon>
        <taxon>Gnathifera</taxon>
        <taxon>Rotifera</taxon>
        <taxon>Eurotatoria</taxon>
        <taxon>Monogononta</taxon>
        <taxon>Pseudotrocha</taxon>
        <taxon>Ploima</taxon>
        <taxon>Brachionidae</taxon>
        <taxon>Brachionus</taxon>
    </lineage>
</organism>
<feature type="region of interest" description="Disordered" evidence="2">
    <location>
        <begin position="200"/>
        <end position="311"/>
    </location>
</feature>
<feature type="compositionally biased region" description="Basic and acidic residues" evidence="2">
    <location>
        <begin position="46"/>
        <end position="63"/>
    </location>
</feature>
<dbReference type="Pfam" id="PF15335">
    <property type="entry name" value="CAAP1"/>
    <property type="match status" value="1"/>
</dbReference>
<dbReference type="AlphaFoldDB" id="A0A3M7PRM6"/>
<name>A0A3M7PRM6_BRAPC</name>
<evidence type="ECO:0000313" key="3">
    <source>
        <dbReference type="EMBL" id="RNA01579.1"/>
    </source>
</evidence>
<sequence length="375" mass="42638">PPNLPYYPPQGYMAKFGKMTRQRFYPAEDAEPYYAAGVRHAASYKPKKDEAKEPDAEVIEEPKSPSNTDPELTELVCEITSAIANASAEGREYVLSEEQKRTLEKHQQLIQDYQQKKQKYQQLLKLRQQSQLNPEQMSMLLANKKFPNYRLLGRNIFEPNNKQKVFQKRIKTNTYYSRFIKQHPTNNLPLVFQKSIGLNEDKEEESGEKSKKKKSKKKKKKSASSSGLSSGDDDDDSGKKSRKRVDDVLEDGQIQPVNNESGSSSSGSESSASQSSSSSLSNQSERRARRRKAAKFNNDARNGHTDSDSSMLDLKEHLKPIGSYIKDRERMLNEMFRCIKGSKLKAMLPDILKVIFISQIFKLGLVDANLAARKN</sequence>
<dbReference type="PANTHER" id="PTHR14740:SF3">
    <property type="entry name" value="CASPASE ACTIVITY AND APOPTOSIS INHIBITOR 1"/>
    <property type="match status" value="1"/>
</dbReference>
<feature type="non-terminal residue" evidence="3">
    <location>
        <position position="1"/>
    </location>
</feature>
<accession>A0A3M7PRM6</accession>
<dbReference type="EMBL" id="REGN01009253">
    <property type="protein sequence ID" value="RNA01579.1"/>
    <property type="molecule type" value="Genomic_DNA"/>
</dbReference>
<keyword evidence="1" id="KW-0175">Coiled coil</keyword>
<evidence type="ECO:0000256" key="1">
    <source>
        <dbReference type="SAM" id="Coils"/>
    </source>
</evidence>
<feature type="compositionally biased region" description="Basic residues" evidence="2">
    <location>
        <begin position="210"/>
        <end position="222"/>
    </location>
</feature>
<dbReference type="Proteomes" id="UP000276133">
    <property type="component" value="Unassembled WGS sequence"/>
</dbReference>
<feature type="coiled-coil region" evidence="1">
    <location>
        <begin position="96"/>
        <end position="133"/>
    </location>
</feature>
<feature type="region of interest" description="Disordered" evidence="2">
    <location>
        <begin position="42"/>
        <end position="71"/>
    </location>
</feature>
<evidence type="ECO:0000313" key="4">
    <source>
        <dbReference type="Proteomes" id="UP000276133"/>
    </source>
</evidence>
<dbReference type="GO" id="GO:0042981">
    <property type="term" value="P:regulation of apoptotic process"/>
    <property type="evidence" value="ECO:0007669"/>
    <property type="project" value="InterPro"/>
</dbReference>
<dbReference type="InterPro" id="IPR038991">
    <property type="entry name" value="CAAP1"/>
</dbReference>
<feature type="compositionally biased region" description="Low complexity" evidence="2">
    <location>
        <begin position="259"/>
        <end position="283"/>
    </location>
</feature>
<dbReference type="OrthoDB" id="10064012at2759"/>
<evidence type="ECO:0000256" key="2">
    <source>
        <dbReference type="SAM" id="MobiDB-lite"/>
    </source>
</evidence>
<comment type="caution">
    <text evidence="3">The sequence shown here is derived from an EMBL/GenBank/DDBJ whole genome shotgun (WGS) entry which is preliminary data.</text>
</comment>
<feature type="compositionally biased region" description="Basic and acidic residues" evidence="2">
    <location>
        <begin position="301"/>
        <end position="311"/>
    </location>
</feature>
<proteinExistence type="predicted"/>
<protein>
    <submittedName>
        <fullName evidence="3">Caspase activity and apoptosis inhibitor 1-like</fullName>
    </submittedName>
</protein>
<dbReference type="PANTHER" id="PTHR14740">
    <property type="entry name" value="CASPASE ACTIVITY AND APOPTOSIS INHIBITOR 1"/>
    <property type="match status" value="1"/>
</dbReference>
<dbReference type="STRING" id="10195.A0A3M7PRM6"/>
<gene>
    <name evidence="3" type="ORF">BpHYR1_025997</name>
</gene>
<keyword evidence="4" id="KW-1185">Reference proteome</keyword>